<dbReference type="EMBL" id="GDID01003178">
    <property type="protein sequence ID" value="JAP93428.1"/>
    <property type="molecule type" value="Transcribed_RNA"/>
</dbReference>
<dbReference type="GO" id="GO:0003678">
    <property type="term" value="F:DNA helicase activity"/>
    <property type="evidence" value="ECO:0007669"/>
    <property type="project" value="InterPro"/>
</dbReference>
<protein>
    <submittedName>
        <fullName evidence="2">DNA repair helicase</fullName>
    </submittedName>
</protein>
<keyword evidence="2" id="KW-0547">Nucleotide-binding</keyword>
<dbReference type="InterPro" id="IPR045028">
    <property type="entry name" value="DinG/Rad3-like"/>
</dbReference>
<dbReference type="GO" id="GO:0003677">
    <property type="term" value="F:DNA binding"/>
    <property type="evidence" value="ECO:0007669"/>
    <property type="project" value="InterPro"/>
</dbReference>
<gene>
    <name evidence="2" type="ORF">TPC1_14296</name>
</gene>
<keyword evidence="2" id="KW-0067">ATP-binding</keyword>
<dbReference type="Gene3D" id="3.40.50.300">
    <property type="entry name" value="P-loop containing nucleotide triphosphate hydrolases"/>
    <property type="match status" value="1"/>
</dbReference>
<evidence type="ECO:0000259" key="1">
    <source>
        <dbReference type="Pfam" id="PF06733"/>
    </source>
</evidence>
<dbReference type="PANTHER" id="PTHR11472">
    <property type="entry name" value="DNA REPAIR DEAD HELICASE RAD3/XP-D SUBFAMILY MEMBER"/>
    <property type="match status" value="1"/>
</dbReference>
<feature type="domain" description="RAD3-like helicase DEAD" evidence="1">
    <location>
        <begin position="33"/>
        <end position="118"/>
    </location>
</feature>
<name>A0A146KAY2_9EUKA</name>
<evidence type="ECO:0000313" key="2">
    <source>
        <dbReference type="EMBL" id="JAP93428.1"/>
    </source>
</evidence>
<feature type="non-terminal residue" evidence="2">
    <location>
        <position position="1"/>
    </location>
</feature>
<keyword evidence="2" id="KW-0378">Hydrolase</keyword>
<accession>A0A146KAY2</accession>
<reference evidence="2" key="1">
    <citation type="submission" date="2015-07" db="EMBL/GenBank/DDBJ databases">
        <title>Adaptation to a free-living lifestyle via gene acquisitions in the diplomonad Trepomonas sp. PC1.</title>
        <authorList>
            <person name="Xu F."/>
            <person name="Jerlstrom-Hultqvist J."/>
            <person name="Kolisko M."/>
            <person name="Simpson A.G.B."/>
            <person name="Roger A.J."/>
            <person name="Svard S.G."/>
            <person name="Andersson J.O."/>
        </authorList>
    </citation>
    <scope>NUCLEOTIDE SEQUENCE</scope>
    <source>
        <strain evidence="2">PC1</strain>
    </source>
</reference>
<dbReference type="InterPro" id="IPR027417">
    <property type="entry name" value="P-loop_NTPase"/>
</dbReference>
<dbReference type="GO" id="GO:0005524">
    <property type="term" value="F:ATP binding"/>
    <property type="evidence" value="ECO:0007669"/>
    <property type="project" value="InterPro"/>
</dbReference>
<dbReference type="InterPro" id="IPR010614">
    <property type="entry name" value="RAD3-like_helicase_DEAD"/>
</dbReference>
<dbReference type="AlphaFoldDB" id="A0A146KAY2"/>
<dbReference type="Pfam" id="PF06733">
    <property type="entry name" value="DEAD_2"/>
    <property type="match status" value="1"/>
</dbReference>
<organism evidence="2">
    <name type="scientific">Trepomonas sp. PC1</name>
    <dbReference type="NCBI Taxonomy" id="1076344"/>
    <lineage>
        <taxon>Eukaryota</taxon>
        <taxon>Metamonada</taxon>
        <taxon>Diplomonadida</taxon>
        <taxon>Hexamitidae</taxon>
        <taxon>Hexamitinae</taxon>
        <taxon>Trepomonas</taxon>
    </lineage>
</organism>
<dbReference type="PANTHER" id="PTHR11472:SF34">
    <property type="entry name" value="REGULATOR OF TELOMERE ELONGATION HELICASE 1"/>
    <property type="match status" value="1"/>
</dbReference>
<feature type="non-terminal residue" evidence="2">
    <location>
        <position position="118"/>
    </location>
</feature>
<keyword evidence="2" id="KW-0347">Helicase</keyword>
<proteinExistence type="predicted"/>
<sequence>SKFQIYNKDQTLQLNTDNLVIKLALIKNPQLIYSSRTHSQLQQISQVLKKLDIKHVTFASRQQYCINEQCRQFATQNNLNLNQCCQNFQRLGKCIYNNQLNIQASLEDVKSVKPMDIE</sequence>